<dbReference type="AlphaFoldDB" id="A0A1Y2AEM3"/>
<proteinExistence type="predicted"/>
<evidence type="ECO:0000259" key="7">
    <source>
        <dbReference type="PROSITE" id="PS51677"/>
    </source>
</evidence>
<dbReference type="OrthoDB" id="2145317at2759"/>
<dbReference type="SUPFAM" id="SSF88713">
    <property type="entry name" value="Glycoside hydrolase/deacetylase"/>
    <property type="match status" value="1"/>
</dbReference>
<sequence>MKSFIFASIAILSLFVQQAPATPAAPQGGQGGGLKFYSQCVNPNEWAMTFDDGPTQFADAILDLLKEKNMKATFFVVGNLYMNTADSNWARIVKRMYNEGHVVGSHTFNHKDLTTLSADQIKSEMTQLEDAISQAIGKKPAFMRPPYGSGNGNQNVMSTLGSLGYTAAITWNLDSGDWDNKDINYAKQVFSGANGQGSISLNHLQYNGSTKESIVALASAEIDIMLSKGYTPVTMDKCLGLNAYQ</sequence>
<feature type="signal peptide" evidence="6">
    <location>
        <begin position="1"/>
        <end position="21"/>
    </location>
</feature>
<evidence type="ECO:0000256" key="2">
    <source>
        <dbReference type="ARBA" id="ARBA00022723"/>
    </source>
</evidence>
<dbReference type="GO" id="GO:0046872">
    <property type="term" value="F:metal ion binding"/>
    <property type="evidence" value="ECO:0007669"/>
    <property type="project" value="UniProtKB-KW"/>
</dbReference>
<name>A0A1Y2AEM3_9FUNG</name>
<dbReference type="PANTHER" id="PTHR46471">
    <property type="entry name" value="CHITIN DEACETYLASE"/>
    <property type="match status" value="1"/>
</dbReference>
<protein>
    <submittedName>
        <fullName evidence="8">Glycoside hydrolase/deacetylase</fullName>
    </submittedName>
</protein>
<dbReference type="GO" id="GO:0005975">
    <property type="term" value="P:carbohydrate metabolic process"/>
    <property type="evidence" value="ECO:0007669"/>
    <property type="project" value="InterPro"/>
</dbReference>
<dbReference type="InterPro" id="IPR002509">
    <property type="entry name" value="NODB_dom"/>
</dbReference>
<comment type="cofactor">
    <cofactor evidence="1">
        <name>Co(2+)</name>
        <dbReference type="ChEBI" id="CHEBI:48828"/>
    </cofactor>
</comment>
<dbReference type="EMBL" id="MCOG01000276">
    <property type="protein sequence ID" value="ORY20936.1"/>
    <property type="molecule type" value="Genomic_DNA"/>
</dbReference>
<evidence type="ECO:0000256" key="4">
    <source>
        <dbReference type="ARBA" id="ARBA00022801"/>
    </source>
</evidence>
<evidence type="ECO:0000313" key="8">
    <source>
        <dbReference type="EMBL" id="ORY20936.1"/>
    </source>
</evidence>
<gene>
    <name evidence="8" type="ORF">LY90DRAFT_676501</name>
</gene>
<dbReference type="PROSITE" id="PS51677">
    <property type="entry name" value="NODB"/>
    <property type="match status" value="1"/>
</dbReference>
<keyword evidence="9" id="KW-1185">Reference proteome</keyword>
<dbReference type="Pfam" id="PF01522">
    <property type="entry name" value="Polysacc_deac_1"/>
    <property type="match status" value="1"/>
</dbReference>
<keyword evidence="3 6" id="KW-0732">Signal</keyword>
<dbReference type="PANTHER" id="PTHR46471:SF9">
    <property type="entry name" value="CHITIN DEACETYLASE"/>
    <property type="match status" value="1"/>
</dbReference>
<keyword evidence="5" id="KW-0119">Carbohydrate metabolism</keyword>
<feature type="domain" description="NodB homology" evidence="7">
    <location>
        <begin position="44"/>
        <end position="233"/>
    </location>
</feature>
<evidence type="ECO:0000256" key="3">
    <source>
        <dbReference type="ARBA" id="ARBA00022729"/>
    </source>
</evidence>
<dbReference type="InterPro" id="IPR011330">
    <property type="entry name" value="Glyco_hydro/deAcase_b/a-brl"/>
</dbReference>
<comment type="caution">
    <text evidence="8">The sequence shown here is derived from an EMBL/GenBank/DDBJ whole genome shotgun (WGS) entry which is preliminary data.</text>
</comment>
<keyword evidence="4 8" id="KW-0378">Hydrolase</keyword>
<feature type="chain" id="PRO_5012575988" evidence="6">
    <location>
        <begin position="22"/>
        <end position="245"/>
    </location>
</feature>
<evidence type="ECO:0000313" key="9">
    <source>
        <dbReference type="Proteomes" id="UP000193920"/>
    </source>
</evidence>
<dbReference type="STRING" id="1754190.A0A1Y2AEM3"/>
<reference evidence="8 9" key="1">
    <citation type="submission" date="2016-08" db="EMBL/GenBank/DDBJ databases">
        <title>A Parts List for Fungal Cellulosomes Revealed by Comparative Genomics.</title>
        <authorList>
            <consortium name="DOE Joint Genome Institute"/>
            <person name="Haitjema C.H."/>
            <person name="Gilmore S.P."/>
            <person name="Henske J.K."/>
            <person name="Solomon K.V."/>
            <person name="De Groot R."/>
            <person name="Kuo A."/>
            <person name="Mondo S.J."/>
            <person name="Salamov A.A."/>
            <person name="Labutti K."/>
            <person name="Zhao Z."/>
            <person name="Chiniquy J."/>
            <person name="Barry K."/>
            <person name="Brewer H.M."/>
            <person name="Purvine S.O."/>
            <person name="Wright A.T."/>
            <person name="Boxma B."/>
            <person name="Van Alen T."/>
            <person name="Hackstein J.H."/>
            <person name="Baker S.E."/>
            <person name="Grigoriev I.V."/>
            <person name="O'Malley M.A."/>
        </authorList>
    </citation>
    <scope>NUCLEOTIDE SEQUENCE [LARGE SCALE GENOMIC DNA]</scope>
    <source>
        <strain evidence="8 9">G1</strain>
    </source>
</reference>
<evidence type="ECO:0000256" key="5">
    <source>
        <dbReference type="ARBA" id="ARBA00023277"/>
    </source>
</evidence>
<accession>A0A1Y2AEM3</accession>
<organism evidence="8 9">
    <name type="scientific">Neocallimastix californiae</name>
    <dbReference type="NCBI Taxonomy" id="1754190"/>
    <lineage>
        <taxon>Eukaryota</taxon>
        <taxon>Fungi</taxon>
        <taxon>Fungi incertae sedis</taxon>
        <taxon>Chytridiomycota</taxon>
        <taxon>Chytridiomycota incertae sedis</taxon>
        <taxon>Neocallimastigomycetes</taxon>
        <taxon>Neocallimastigales</taxon>
        <taxon>Neocallimastigaceae</taxon>
        <taxon>Neocallimastix</taxon>
    </lineage>
</organism>
<evidence type="ECO:0000256" key="1">
    <source>
        <dbReference type="ARBA" id="ARBA00001941"/>
    </source>
</evidence>
<dbReference type="GO" id="GO:0016810">
    <property type="term" value="F:hydrolase activity, acting on carbon-nitrogen (but not peptide) bonds"/>
    <property type="evidence" value="ECO:0007669"/>
    <property type="project" value="InterPro"/>
</dbReference>
<dbReference type="Gene3D" id="3.20.20.370">
    <property type="entry name" value="Glycoside hydrolase/deacetylase"/>
    <property type="match status" value="1"/>
</dbReference>
<evidence type="ECO:0000256" key="6">
    <source>
        <dbReference type="SAM" id="SignalP"/>
    </source>
</evidence>
<keyword evidence="2" id="KW-0479">Metal-binding</keyword>
<dbReference type="Proteomes" id="UP000193920">
    <property type="component" value="Unassembled WGS sequence"/>
</dbReference>